<keyword evidence="9" id="KW-0539">Nucleus</keyword>
<keyword evidence="8" id="KW-0675">Receptor</keyword>
<keyword evidence="7" id="KW-0804">Transcription</keyword>
<dbReference type="Pfam" id="PF00105">
    <property type="entry name" value="zf-C4"/>
    <property type="match status" value="1"/>
</dbReference>
<name>A0ABQ8T2U2_PERAM</name>
<reference evidence="11 12" key="1">
    <citation type="journal article" date="2022" name="Allergy">
        <title>Genome assembly and annotation of Periplaneta americana reveal a comprehensive cockroach allergen profile.</title>
        <authorList>
            <person name="Wang L."/>
            <person name="Xiong Q."/>
            <person name="Saelim N."/>
            <person name="Wang L."/>
            <person name="Nong W."/>
            <person name="Wan A.T."/>
            <person name="Shi M."/>
            <person name="Liu X."/>
            <person name="Cao Q."/>
            <person name="Hui J.H.L."/>
            <person name="Sookrung N."/>
            <person name="Leung T.F."/>
            <person name="Tungtrongchitr A."/>
            <person name="Tsui S.K.W."/>
        </authorList>
    </citation>
    <scope>NUCLEOTIDE SEQUENCE [LARGE SCALE GENOMIC DNA]</scope>
    <source>
        <strain evidence="11">PWHHKU_190912</strain>
    </source>
</reference>
<keyword evidence="4" id="KW-0862">Zinc</keyword>
<dbReference type="Gene3D" id="3.30.50.10">
    <property type="entry name" value="Erythroid Transcription Factor GATA-1, subunit A"/>
    <property type="match status" value="1"/>
</dbReference>
<evidence type="ECO:0000256" key="6">
    <source>
        <dbReference type="ARBA" id="ARBA00023125"/>
    </source>
</evidence>
<evidence type="ECO:0000256" key="3">
    <source>
        <dbReference type="ARBA" id="ARBA00022771"/>
    </source>
</evidence>
<protein>
    <recommendedName>
        <fullName evidence="10">Nuclear receptor domain-containing protein</fullName>
    </recommendedName>
</protein>
<evidence type="ECO:0000256" key="2">
    <source>
        <dbReference type="ARBA" id="ARBA00022723"/>
    </source>
</evidence>
<dbReference type="PANTHER" id="PTHR45805">
    <property type="entry name" value="NUCLEAR HORMONE RECEPTOR HR3-RELATED"/>
    <property type="match status" value="1"/>
</dbReference>
<dbReference type="PANTHER" id="PTHR45805:SF2">
    <property type="entry name" value="NUCLEAR HORMONE RECEPTOR HR3-RELATED"/>
    <property type="match status" value="1"/>
</dbReference>
<evidence type="ECO:0000259" key="10">
    <source>
        <dbReference type="PROSITE" id="PS51030"/>
    </source>
</evidence>
<dbReference type="PRINTS" id="PR00047">
    <property type="entry name" value="STROIDFINGER"/>
</dbReference>
<evidence type="ECO:0000256" key="5">
    <source>
        <dbReference type="ARBA" id="ARBA00023015"/>
    </source>
</evidence>
<keyword evidence="12" id="KW-1185">Reference proteome</keyword>
<evidence type="ECO:0000256" key="7">
    <source>
        <dbReference type="ARBA" id="ARBA00023163"/>
    </source>
</evidence>
<keyword evidence="6" id="KW-0238">DNA-binding</keyword>
<dbReference type="SMART" id="SM00399">
    <property type="entry name" value="ZnF_C4"/>
    <property type="match status" value="1"/>
</dbReference>
<organism evidence="11 12">
    <name type="scientific">Periplaneta americana</name>
    <name type="common">American cockroach</name>
    <name type="synonym">Blatta americana</name>
    <dbReference type="NCBI Taxonomy" id="6978"/>
    <lineage>
        <taxon>Eukaryota</taxon>
        <taxon>Metazoa</taxon>
        <taxon>Ecdysozoa</taxon>
        <taxon>Arthropoda</taxon>
        <taxon>Hexapoda</taxon>
        <taxon>Insecta</taxon>
        <taxon>Pterygota</taxon>
        <taxon>Neoptera</taxon>
        <taxon>Polyneoptera</taxon>
        <taxon>Dictyoptera</taxon>
        <taxon>Blattodea</taxon>
        <taxon>Blattoidea</taxon>
        <taxon>Blattidae</taxon>
        <taxon>Blattinae</taxon>
        <taxon>Periplaneta</taxon>
    </lineage>
</organism>
<evidence type="ECO:0000313" key="12">
    <source>
        <dbReference type="Proteomes" id="UP001148838"/>
    </source>
</evidence>
<comment type="caution">
    <text evidence="11">The sequence shown here is derived from an EMBL/GenBank/DDBJ whole genome shotgun (WGS) entry which is preliminary data.</text>
</comment>
<accession>A0ABQ8T2U2</accession>
<dbReference type="CDD" id="cd06968">
    <property type="entry name" value="NR_DBD_ROR"/>
    <property type="match status" value="1"/>
</dbReference>
<dbReference type="InterPro" id="IPR044101">
    <property type="entry name" value="NR_DBD_ROR"/>
</dbReference>
<comment type="subcellular location">
    <subcellularLocation>
        <location evidence="1">Nucleus</location>
    </subcellularLocation>
</comment>
<dbReference type="PROSITE" id="PS00031">
    <property type="entry name" value="NUCLEAR_REC_DBD_1"/>
    <property type="match status" value="1"/>
</dbReference>
<dbReference type="InterPro" id="IPR013088">
    <property type="entry name" value="Znf_NHR/GATA"/>
</dbReference>
<feature type="domain" description="Nuclear receptor" evidence="10">
    <location>
        <begin position="307"/>
        <end position="380"/>
    </location>
</feature>
<evidence type="ECO:0000256" key="1">
    <source>
        <dbReference type="ARBA" id="ARBA00004123"/>
    </source>
</evidence>
<proteinExistence type="predicted"/>
<dbReference type="Proteomes" id="UP001148838">
    <property type="component" value="Unassembled WGS sequence"/>
</dbReference>
<dbReference type="InterPro" id="IPR001628">
    <property type="entry name" value="Znf_hrmn_rcpt"/>
</dbReference>
<sequence length="380" mass="42620">MSPGSSTDSYPAFAYNGLRGKPRVTYPDRDSNPGHLISRPDALAITPQVWNQVFEAVHVLYLPHLEFANVAYVSCRDIIELIARARSQTRGTRAKDELASTYLDSPKSLAGGVRTVRSMSKQSPAHTELRLLRSLRKKVAHKWSALSQKGKGVSLFAEHLATNRWITHHEGLSCSEWRDAIQMVGNVAAVRAIPGRSMDSNRCRHCFNEIETLAHVLGSCPHGEILRNARHHKIRSAIALALRDKGYTTYEEIYGLSETGSCRRVDILAFNNTTGDIIDPTIRFELNTTQPEDANNEKNQIYAQIEIIPCKVCGDKSSGVHYGVITCEGCKGFFRRSQSSVVNYQCPRNKNCVVDRVNRNRCQYCRLQKCLRLGMSRDGE</sequence>
<keyword evidence="3" id="KW-0863">Zinc-finger</keyword>
<keyword evidence="2" id="KW-0479">Metal-binding</keyword>
<evidence type="ECO:0000256" key="4">
    <source>
        <dbReference type="ARBA" id="ARBA00022833"/>
    </source>
</evidence>
<gene>
    <name evidence="11" type="ORF">ANN_08396</name>
</gene>
<evidence type="ECO:0000313" key="11">
    <source>
        <dbReference type="EMBL" id="KAJ4440257.1"/>
    </source>
</evidence>
<dbReference type="EMBL" id="JAJSOF020000017">
    <property type="protein sequence ID" value="KAJ4440257.1"/>
    <property type="molecule type" value="Genomic_DNA"/>
</dbReference>
<dbReference type="PROSITE" id="PS51030">
    <property type="entry name" value="NUCLEAR_REC_DBD_2"/>
    <property type="match status" value="1"/>
</dbReference>
<dbReference type="SUPFAM" id="SSF57716">
    <property type="entry name" value="Glucocorticoid receptor-like (DNA-binding domain)"/>
    <property type="match status" value="1"/>
</dbReference>
<evidence type="ECO:0000256" key="8">
    <source>
        <dbReference type="ARBA" id="ARBA00023170"/>
    </source>
</evidence>
<keyword evidence="5" id="KW-0805">Transcription regulation</keyword>
<evidence type="ECO:0000256" key="9">
    <source>
        <dbReference type="ARBA" id="ARBA00023242"/>
    </source>
</evidence>